<dbReference type="GO" id="GO:0016324">
    <property type="term" value="C:apical plasma membrane"/>
    <property type="evidence" value="ECO:0007669"/>
    <property type="project" value="TreeGrafter"/>
</dbReference>
<accession>H3D8U4</accession>
<dbReference type="OMA" id="ISPCLYY"/>
<protein>
    <submittedName>
        <fullName evidence="4">PDZ domain containing 1</fullName>
    </submittedName>
</protein>
<dbReference type="SMART" id="SM00228">
    <property type="entry name" value="PDZ"/>
    <property type="match status" value="4"/>
</dbReference>
<name>H3D8U4_TETNG</name>
<organism evidence="4 5">
    <name type="scientific">Tetraodon nigroviridis</name>
    <name type="common">Spotted green pufferfish</name>
    <name type="synonym">Chelonodon nigroviridis</name>
    <dbReference type="NCBI Taxonomy" id="99883"/>
    <lineage>
        <taxon>Eukaryota</taxon>
        <taxon>Metazoa</taxon>
        <taxon>Chordata</taxon>
        <taxon>Craniata</taxon>
        <taxon>Vertebrata</taxon>
        <taxon>Euteleostomi</taxon>
        <taxon>Actinopterygii</taxon>
        <taxon>Neopterygii</taxon>
        <taxon>Teleostei</taxon>
        <taxon>Neoteleostei</taxon>
        <taxon>Acanthomorphata</taxon>
        <taxon>Eupercaria</taxon>
        <taxon>Tetraodontiformes</taxon>
        <taxon>Tetradontoidea</taxon>
        <taxon>Tetraodontidae</taxon>
        <taxon>Tetraodon</taxon>
    </lineage>
</organism>
<dbReference type="CDD" id="cd06768">
    <property type="entry name" value="PDZ_NHERF-like"/>
    <property type="match status" value="2"/>
</dbReference>
<dbReference type="PROSITE" id="PS50106">
    <property type="entry name" value="PDZ"/>
    <property type="match status" value="3"/>
</dbReference>
<dbReference type="InterPro" id="IPR036034">
    <property type="entry name" value="PDZ_sf"/>
</dbReference>
<feature type="compositionally biased region" description="Basic and acidic residues" evidence="2">
    <location>
        <begin position="469"/>
        <end position="499"/>
    </location>
</feature>
<dbReference type="FunCoup" id="H3D8U4">
    <property type="interactions" value="599"/>
</dbReference>
<dbReference type="InParanoid" id="H3D8U4"/>
<dbReference type="Gene3D" id="2.30.42.10">
    <property type="match status" value="4"/>
</dbReference>
<evidence type="ECO:0000256" key="2">
    <source>
        <dbReference type="SAM" id="MobiDB-lite"/>
    </source>
</evidence>
<sequence length="521" mass="57438">PPSQNMSRFRPKVISLNKKPGQTFGFYLRLERDEEGHLIRCLEMGGPAELAGMKDGDRIVCVNGTFVDNMSHSDLVDLVKSSGASVTFHILDEESYKQAKAQGVDLATPQRPPVTNGAEPTAPKARLCYLVNSKSGFGFSLSSVNGEPGMFIKLVTPGGVAQNAGLNVNDRLVEINGENIEGLSHAEVVDMINKAGKSLMFLVVDEKADEYYKKKSKKTVRWLASVKHLPHKPRIAYMRKGPRGFGLTLANEKDKAGRAMATFGSLIFVKELRRRTDCVAVNGEEVEGWSHEEVINLIKQSGNTCCFLVVDQFTDQMYKLGNVSPMLFYDTLNDQSLPPSYSEALFLPAKPSTPEPEKTEELEPKLCRMQKISGTFGFHLNGIEGIAGHFISEVVKDGAADMAGINDNDIVVEVNGVNVENRSHNKVVEMIQRSGNSLEMLVAAKSVYEQLKATGVNITSQRLGQRPEVQVRTRETNRDENHQQDSRPETPTEAARERVSPPCSFTRTSSSSSEDSLDDKL</sequence>
<dbReference type="PANTHER" id="PTHR14191">
    <property type="entry name" value="PDZ DOMAIN CONTAINING PROTEIN"/>
    <property type="match status" value="1"/>
</dbReference>
<dbReference type="AlphaFoldDB" id="H3D8U4"/>
<keyword evidence="1" id="KW-0677">Repeat</keyword>
<evidence type="ECO:0000313" key="4">
    <source>
        <dbReference type="Ensembl" id="ENSTNIP00000016935.1"/>
    </source>
</evidence>
<dbReference type="GeneTree" id="ENSGT00950000182849"/>
<feature type="domain" description="PDZ" evidence="3">
    <location>
        <begin position="127"/>
        <end position="207"/>
    </location>
</feature>
<evidence type="ECO:0000259" key="3">
    <source>
        <dbReference type="PROSITE" id="PS50106"/>
    </source>
</evidence>
<keyword evidence="5" id="KW-1185">Reference proteome</keyword>
<dbReference type="Pfam" id="PF00595">
    <property type="entry name" value="PDZ"/>
    <property type="match status" value="3"/>
</dbReference>
<dbReference type="PANTHER" id="PTHR14191:SF3">
    <property type="entry name" value="NA(+)_H(+) EXCHANGE REGULATORY COFACTOR-LIKE PROTEIN NRFL-1"/>
    <property type="match status" value="1"/>
</dbReference>
<proteinExistence type="predicted"/>
<feature type="domain" description="PDZ" evidence="3">
    <location>
        <begin position="373"/>
        <end position="446"/>
    </location>
</feature>
<dbReference type="GO" id="GO:0043495">
    <property type="term" value="F:protein-membrane adaptor activity"/>
    <property type="evidence" value="ECO:0007669"/>
    <property type="project" value="TreeGrafter"/>
</dbReference>
<dbReference type="Ensembl" id="ENSTNIT00000017149.1">
    <property type="protein sequence ID" value="ENSTNIP00000016935.1"/>
    <property type="gene ID" value="ENSTNIG00000013930.1"/>
</dbReference>
<dbReference type="Proteomes" id="UP000007303">
    <property type="component" value="Unassembled WGS sequence"/>
</dbReference>
<dbReference type="InterPro" id="IPR001478">
    <property type="entry name" value="PDZ"/>
</dbReference>
<evidence type="ECO:0000256" key="1">
    <source>
        <dbReference type="ARBA" id="ARBA00022737"/>
    </source>
</evidence>
<dbReference type="STRING" id="99883.ENSTNIP00000016935"/>
<reference evidence="4" key="2">
    <citation type="submission" date="2025-08" db="UniProtKB">
        <authorList>
            <consortium name="Ensembl"/>
        </authorList>
    </citation>
    <scope>IDENTIFICATION</scope>
</reference>
<dbReference type="SUPFAM" id="SSF50156">
    <property type="entry name" value="PDZ domain-like"/>
    <property type="match status" value="4"/>
</dbReference>
<feature type="region of interest" description="Disordered" evidence="2">
    <location>
        <begin position="462"/>
        <end position="521"/>
    </location>
</feature>
<feature type="domain" description="PDZ" evidence="3">
    <location>
        <begin position="13"/>
        <end position="94"/>
    </location>
</feature>
<reference evidence="5" key="1">
    <citation type="journal article" date="2004" name="Nature">
        <title>Genome duplication in the teleost fish Tetraodon nigroviridis reveals the early vertebrate proto-karyotype.</title>
        <authorList>
            <person name="Jaillon O."/>
            <person name="Aury J.-M."/>
            <person name="Brunet F."/>
            <person name="Petit J.-L."/>
            <person name="Stange-Thomann N."/>
            <person name="Mauceli E."/>
            <person name="Bouneau L."/>
            <person name="Fischer C."/>
            <person name="Ozouf-Costaz C."/>
            <person name="Bernot A."/>
            <person name="Nicaud S."/>
            <person name="Jaffe D."/>
            <person name="Fisher S."/>
            <person name="Lutfalla G."/>
            <person name="Dossat C."/>
            <person name="Segurens B."/>
            <person name="Dasilva C."/>
            <person name="Salanoubat M."/>
            <person name="Levy M."/>
            <person name="Boudet N."/>
            <person name="Castellano S."/>
            <person name="Anthouard V."/>
            <person name="Jubin C."/>
            <person name="Castelli V."/>
            <person name="Katinka M."/>
            <person name="Vacherie B."/>
            <person name="Biemont C."/>
            <person name="Skalli Z."/>
            <person name="Cattolico L."/>
            <person name="Poulain J."/>
            <person name="De Berardinis V."/>
            <person name="Cruaud C."/>
            <person name="Duprat S."/>
            <person name="Brottier P."/>
            <person name="Coutanceau J.-P."/>
            <person name="Gouzy J."/>
            <person name="Parra G."/>
            <person name="Lardier G."/>
            <person name="Chapple C."/>
            <person name="McKernan K.J."/>
            <person name="McEwan P."/>
            <person name="Bosak S."/>
            <person name="Kellis M."/>
            <person name="Volff J.-N."/>
            <person name="Guigo R."/>
            <person name="Zody M.C."/>
            <person name="Mesirov J."/>
            <person name="Lindblad-Toh K."/>
            <person name="Birren B."/>
            <person name="Nusbaum C."/>
            <person name="Kahn D."/>
            <person name="Robinson-Rechavi M."/>
            <person name="Laudet V."/>
            <person name="Schachter V."/>
            <person name="Quetier F."/>
            <person name="Saurin W."/>
            <person name="Scarpelli C."/>
            <person name="Wincker P."/>
            <person name="Lander E.S."/>
            <person name="Weissenbach J."/>
            <person name="Roest Crollius H."/>
        </authorList>
    </citation>
    <scope>NUCLEOTIDE SEQUENCE [LARGE SCALE GENOMIC DNA]</scope>
</reference>
<evidence type="ECO:0000313" key="5">
    <source>
        <dbReference type="Proteomes" id="UP000007303"/>
    </source>
</evidence>
<dbReference type="InterPro" id="IPR051067">
    <property type="entry name" value="NHER"/>
</dbReference>
<reference evidence="4" key="3">
    <citation type="submission" date="2025-09" db="UniProtKB">
        <authorList>
            <consortium name="Ensembl"/>
        </authorList>
    </citation>
    <scope>IDENTIFICATION</scope>
</reference>
<dbReference type="HOGENOM" id="CLU_031712_1_0_1"/>
<dbReference type="GO" id="GO:0072659">
    <property type="term" value="P:protein localization to plasma membrane"/>
    <property type="evidence" value="ECO:0007669"/>
    <property type="project" value="TreeGrafter"/>
</dbReference>